<evidence type="ECO:0000256" key="4">
    <source>
        <dbReference type="ARBA" id="ARBA00005337"/>
    </source>
</evidence>
<evidence type="ECO:0000256" key="7">
    <source>
        <dbReference type="ARBA" id="ARBA00022982"/>
    </source>
</evidence>
<evidence type="ECO:0000256" key="5">
    <source>
        <dbReference type="ARBA" id="ARBA00022448"/>
    </source>
</evidence>
<name>A0A011P803_ACCRE</name>
<keyword evidence="5" id="KW-0813">Transport</keyword>
<dbReference type="Gene3D" id="2.20.28.10">
    <property type="match status" value="1"/>
</dbReference>
<keyword evidence="7 9" id="KW-0249">Electron transport</keyword>
<keyword evidence="8 9" id="KW-0408">Iron</keyword>
<protein>
    <recommendedName>
        <fullName evidence="9">Rubredoxin</fullName>
    </recommendedName>
</protein>
<sequence length="101" mass="11629">MQGRGQPRFSVKRKSWQQERGLARIYRIFADSNRKPTVAMNTANDQQYLTWMCLTCGFIYDEAAGLPDEGIAPGTHWQDVPINWTCPECGARKEDFEMVEI</sequence>
<dbReference type="AlphaFoldDB" id="A0A011P803"/>
<evidence type="ECO:0000256" key="8">
    <source>
        <dbReference type="ARBA" id="ARBA00023004"/>
    </source>
</evidence>
<comment type="function">
    <text evidence="2">Involved in the hydrocarbon hydroxylating system, which transfers electrons from NADH to rubredoxin reductase and then through rubredoxin to alkane 1 monooxygenase.</text>
</comment>
<dbReference type="InterPro" id="IPR024935">
    <property type="entry name" value="Rubredoxin_dom"/>
</dbReference>
<evidence type="ECO:0000256" key="3">
    <source>
        <dbReference type="ARBA" id="ARBA00004933"/>
    </source>
</evidence>
<gene>
    <name evidence="11" type="primary">rubA2</name>
    <name evidence="11" type="ORF">AW11_00429</name>
</gene>
<dbReference type="SUPFAM" id="SSF57802">
    <property type="entry name" value="Rubredoxin-like"/>
    <property type="match status" value="1"/>
</dbReference>
<evidence type="ECO:0000313" key="12">
    <source>
        <dbReference type="Proteomes" id="UP000022141"/>
    </source>
</evidence>
<comment type="pathway">
    <text evidence="3">Hydrocarbon metabolism; alkane degradation.</text>
</comment>
<dbReference type="InterPro" id="IPR050526">
    <property type="entry name" value="Rubredoxin_ET"/>
</dbReference>
<dbReference type="STRING" id="1454004.AW11_00429"/>
<comment type="similarity">
    <text evidence="4 9">Belongs to the rubredoxin family.</text>
</comment>
<comment type="caution">
    <text evidence="11">The sequence shown here is derived from an EMBL/GenBank/DDBJ whole genome shotgun (WGS) entry which is preliminary data.</text>
</comment>
<dbReference type="EMBL" id="JEMY01000003">
    <property type="protein sequence ID" value="EXI91088.1"/>
    <property type="molecule type" value="Genomic_DNA"/>
</dbReference>
<accession>A0A011P803</accession>
<evidence type="ECO:0000256" key="6">
    <source>
        <dbReference type="ARBA" id="ARBA00022723"/>
    </source>
</evidence>
<dbReference type="GO" id="GO:0009055">
    <property type="term" value="F:electron transfer activity"/>
    <property type="evidence" value="ECO:0007669"/>
    <property type="project" value="TreeGrafter"/>
</dbReference>
<evidence type="ECO:0000256" key="2">
    <source>
        <dbReference type="ARBA" id="ARBA00002792"/>
    </source>
</evidence>
<dbReference type="PATRIC" id="fig|1454004.3.peg.443"/>
<keyword evidence="6 9" id="KW-0479">Metal-binding</keyword>
<comment type="cofactor">
    <cofactor evidence="1 9">
        <name>Fe(3+)</name>
        <dbReference type="ChEBI" id="CHEBI:29034"/>
    </cofactor>
</comment>
<evidence type="ECO:0000256" key="9">
    <source>
        <dbReference type="RuleBase" id="RU003820"/>
    </source>
</evidence>
<dbReference type="Pfam" id="PF00301">
    <property type="entry name" value="Rubredoxin"/>
    <property type="match status" value="1"/>
</dbReference>
<dbReference type="PROSITE" id="PS50903">
    <property type="entry name" value="RUBREDOXIN_LIKE"/>
    <property type="match status" value="1"/>
</dbReference>
<dbReference type="GO" id="GO:0005506">
    <property type="term" value="F:iron ion binding"/>
    <property type="evidence" value="ECO:0007669"/>
    <property type="project" value="UniProtKB-UniRule"/>
</dbReference>
<dbReference type="CDD" id="cd00730">
    <property type="entry name" value="rubredoxin"/>
    <property type="match status" value="1"/>
</dbReference>
<evidence type="ECO:0000259" key="10">
    <source>
        <dbReference type="PROSITE" id="PS50903"/>
    </source>
</evidence>
<dbReference type="PANTHER" id="PTHR47627:SF1">
    <property type="entry name" value="RUBREDOXIN-1-RELATED"/>
    <property type="match status" value="1"/>
</dbReference>
<keyword evidence="12" id="KW-1185">Reference proteome</keyword>
<organism evidence="11 12">
    <name type="scientific">Accumulibacter regalis</name>
    <dbReference type="NCBI Taxonomy" id="522306"/>
    <lineage>
        <taxon>Bacteria</taxon>
        <taxon>Pseudomonadati</taxon>
        <taxon>Pseudomonadota</taxon>
        <taxon>Betaproteobacteria</taxon>
        <taxon>Candidatus Accumulibacter</taxon>
    </lineage>
</organism>
<dbReference type="Proteomes" id="UP000022141">
    <property type="component" value="Unassembled WGS sequence"/>
</dbReference>
<dbReference type="FunFam" id="2.20.28.10:FF:000001">
    <property type="entry name" value="Rubredoxin"/>
    <property type="match status" value="1"/>
</dbReference>
<dbReference type="GO" id="GO:0043448">
    <property type="term" value="P:alkane catabolic process"/>
    <property type="evidence" value="ECO:0007669"/>
    <property type="project" value="TreeGrafter"/>
</dbReference>
<dbReference type="PROSITE" id="PS00202">
    <property type="entry name" value="RUBREDOXIN"/>
    <property type="match status" value="1"/>
</dbReference>
<proteinExistence type="inferred from homology"/>
<dbReference type="InterPro" id="IPR024934">
    <property type="entry name" value="Rubredoxin-like_dom"/>
</dbReference>
<dbReference type="PRINTS" id="PR00163">
    <property type="entry name" value="RUBREDOXIN"/>
</dbReference>
<dbReference type="InterPro" id="IPR018527">
    <property type="entry name" value="Rubredoxin_Fe_BS"/>
</dbReference>
<dbReference type="eggNOG" id="COG1773">
    <property type="taxonomic scope" value="Bacteria"/>
</dbReference>
<evidence type="ECO:0000256" key="1">
    <source>
        <dbReference type="ARBA" id="ARBA00001965"/>
    </source>
</evidence>
<evidence type="ECO:0000313" key="11">
    <source>
        <dbReference type="EMBL" id="EXI91088.1"/>
    </source>
</evidence>
<dbReference type="PANTHER" id="PTHR47627">
    <property type="entry name" value="RUBREDOXIN"/>
    <property type="match status" value="1"/>
</dbReference>
<reference evidence="11" key="1">
    <citation type="submission" date="2014-02" db="EMBL/GenBank/DDBJ databases">
        <title>Expanding our view of genomic diversity in Candidatus Accumulibacter clades.</title>
        <authorList>
            <person name="Skennerton C.T."/>
            <person name="Barr J.J."/>
            <person name="Slater F.R."/>
            <person name="Bond P.L."/>
            <person name="Tyson G.W."/>
        </authorList>
    </citation>
    <scope>NUCLEOTIDE SEQUENCE [LARGE SCALE GENOMIC DNA]</scope>
</reference>
<feature type="domain" description="Rubredoxin-like" evidence="10">
    <location>
        <begin position="48"/>
        <end position="99"/>
    </location>
</feature>